<name>A0ABR9JPR8_9ACTN</name>
<evidence type="ECO:0000256" key="1">
    <source>
        <dbReference type="SAM" id="Phobius"/>
    </source>
</evidence>
<sequence length="473" mass="50616">MAGKDYVGEYFGAIYDPIAQQIVIAWQKLVMALGGVTQGLTVTANNFITADWHSKHGAGPVSGTKPVPKFQNFTYHRPASASGSGYLDYRSLGDQIAWDIVFPTILKAFPRGHQDRLHLAAAQWRQAANAVSTLSRQVNQVINSITVDPKVTASPQGVARRVTPGIVRTWQEEMQTFCSRIWGTAAWDGPNADPAPLHVLGNASSVLADACDKHATAIDVTRSKLERRMGAAAFAAVLGAVLSGTTGGISAVVAAQFDTKMVADCIHILVTDYYQPVETLKAALAGAELQDQLEHASARTPTLQAMEAKAESVGDRALHDFRYPGLNNADAPGKASQGRPVPGASPYAIDLAGQEGTEGAHVINKHVGMTNTQLTDRLAHEPNVSASSSFNNLDDAQRHVQSAIDSPLGRERIERMIAQGKPGTQITYDAQETVGRSVDHNGNVTKVDSVFLAIKRVPALDPPFVVYTAYPVP</sequence>
<dbReference type="Proteomes" id="UP000627838">
    <property type="component" value="Unassembled WGS sequence"/>
</dbReference>
<proteinExistence type="predicted"/>
<feature type="transmembrane region" description="Helical" evidence="1">
    <location>
        <begin position="231"/>
        <end position="255"/>
    </location>
</feature>
<dbReference type="RefSeq" id="WP_192759237.1">
    <property type="nucleotide sequence ID" value="NZ_JADBDZ010000001.1"/>
</dbReference>
<accession>A0ABR9JPR8</accession>
<organism evidence="3 4">
    <name type="scientific">Actinomadura algeriensis</name>
    <dbReference type="NCBI Taxonomy" id="1679523"/>
    <lineage>
        <taxon>Bacteria</taxon>
        <taxon>Bacillati</taxon>
        <taxon>Actinomycetota</taxon>
        <taxon>Actinomycetes</taxon>
        <taxon>Streptosporangiales</taxon>
        <taxon>Thermomonosporaceae</taxon>
        <taxon>Actinomadura</taxon>
    </lineage>
</organism>
<evidence type="ECO:0000313" key="4">
    <source>
        <dbReference type="Proteomes" id="UP000627838"/>
    </source>
</evidence>
<feature type="domain" description="Bacterial CdiA-CT RNAse A" evidence="2">
    <location>
        <begin position="360"/>
        <end position="471"/>
    </location>
</feature>
<dbReference type="Pfam" id="PF18431">
    <property type="entry name" value="RNAse_A_bac"/>
    <property type="match status" value="1"/>
</dbReference>
<reference evidence="3 4" key="1">
    <citation type="submission" date="2020-10" db="EMBL/GenBank/DDBJ databases">
        <title>Sequencing the genomes of 1000 actinobacteria strains.</title>
        <authorList>
            <person name="Klenk H.-P."/>
        </authorList>
    </citation>
    <scope>NUCLEOTIDE SEQUENCE [LARGE SCALE GENOMIC DNA]</scope>
    <source>
        <strain evidence="3 4">DSM 46744</strain>
    </source>
</reference>
<dbReference type="InterPro" id="IPR041436">
    <property type="entry name" value="RNAse_A_bac"/>
</dbReference>
<gene>
    <name evidence="3" type="ORF">H4W34_002398</name>
</gene>
<evidence type="ECO:0000313" key="3">
    <source>
        <dbReference type="EMBL" id="MBE1532565.1"/>
    </source>
</evidence>
<keyword evidence="1" id="KW-0812">Transmembrane</keyword>
<keyword evidence="1" id="KW-0472">Membrane</keyword>
<dbReference type="EMBL" id="JADBDZ010000001">
    <property type="protein sequence ID" value="MBE1532565.1"/>
    <property type="molecule type" value="Genomic_DNA"/>
</dbReference>
<comment type="caution">
    <text evidence="3">The sequence shown here is derived from an EMBL/GenBank/DDBJ whole genome shotgun (WGS) entry which is preliminary data.</text>
</comment>
<keyword evidence="4" id="KW-1185">Reference proteome</keyword>
<protein>
    <recommendedName>
        <fullName evidence="2">Bacterial CdiA-CT RNAse A domain-containing protein</fullName>
    </recommendedName>
</protein>
<dbReference type="CDD" id="cd20684">
    <property type="entry name" value="CdiA-CT_Yk_RNaseA-like"/>
    <property type="match status" value="1"/>
</dbReference>
<evidence type="ECO:0000259" key="2">
    <source>
        <dbReference type="Pfam" id="PF18431"/>
    </source>
</evidence>
<keyword evidence="1" id="KW-1133">Transmembrane helix</keyword>